<keyword evidence="3" id="KW-1185">Reference proteome</keyword>
<feature type="region of interest" description="Disordered" evidence="1">
    <location>
        <begin position="58"/>
        <end position="96"/>
    </location>
</feature>
<evidence type="ECO:0000313" key="3">
    <source>
        <dbReference type="Proteomes" id="UP000887013"/>
    </source>
</evidence>
<evidence type="ECO:0000256" key="1">
    <source>
        <dbReference type="SAM" id="MobiDB-lite"/>
    </source>
</evidence>
<sequence length="96" mass="10669">MSVNVLFSLPQAERVSISPTNENRCCDRKARQLQEVMDRRSRYLGSGIGGRCEMEIKTKPSPALSPAAGFEHAPRKMGGSKREKKYPSESSPQSRS</sequence>
<dbReference type="AlphaFoldDB" id="A0A8X6T081"/>
<proteinExistence type="predicted"/>
<dbReference type="EMBL" id="BMAW01049666">
    <property type="protein sequence ID" value="GFS71738.1"/>
    <property type="molecule type" value="Genomic_DNA"/>
</dbReference>
<name>A0A8X6T081_NEPPI</name>
<dbReference type="Proteomes" id="UP000887013">
    <property type="component" value="Unassembled WGS sequence"/>
</dbReference>
<organism evidence="2 3">
    <name type="scientific">Nephila pilipes</name>
    <name type="common">Giant wood spider</name>
    <name type="synonym">Nephila maculata</name>
    <dbReference type="NCBI Taxonomy" id="299642"/>
    <lineage>
        <taxon>Eukaryota</taxon>
        <taxon>Metazoa</taxon>
        <taxon>Ecdysozoa</taxon>
        <taxon>Arthropoda</taxon>
        <taxon>Chelicerata</taxon>
        <taxon>Arachnida</taxon>
        <taxon>Araneae</taxon>
        <taxon>Araneomorphae</taxon>
        <taxon>Entelegynae</taxon>
        <taxon>Araneoidea</taxon>
        <taxon>Nephilidae</taxon>
        <taxon>Nephila</taxon>
    </lineage>
</organism>
<protein>
    <submittedName>
        <fullName evidence="2">Uncharacterized protein</fullName>
    </submittedName>
</protein>
<reference evidence="2" key="1">
    <citation type="submission" date="2020-08" db="EMBL/GenBank/DDBJ databases">
        <title>Multicomponent nature underlies the extraordinary mechanical properties of spider dragline silk.</title>
        <authorList>
            <person name="Kono N."/>
            <person name="Nakamura H."/>
            <person name="Mori M."/>
            <person name="Yoshida Y."/>
            <person name="Ohtoshi R."/>
            <person name="Malay A.D."/>
            <person name="Moran D.A.P."/>
            <person name="Tomita M."/>
            <person name="Numata K."/>
            <person name="Arakawa K."/>
        </authorList>
    </citation>
    <scope>NUCLEOTIDE SEQUENCE</scope>
</reference>
<comment type="caution">
    <text evidence="2">The sequence shown here is derived from an EMBL/GenBank/DDBJ whole genome shotgun (WGS) entry which is preliminary data.</text>
</comment>
<gene>
    <name evidence="2" type="ORF">NPIL_267461</name>
</gene>
<evidence type="ECO:0000313" key="2">
    <source>
        <dbReference type="EMBL" id="GFS71738.1"/>
    </source>
</evidence>
<accession>A0A8X6T081</accession>